<dbReference type="Pfam" id="PF00355">
    <property type="entry name" value="Rieske"/>
    <property type="match status" value="1"/>
</dbReference>
<gene>
    <name evidence="23" type="primary">petA</name>
    <name evidence="23" type="ordered locus">ERWE_CDS_05280</name>
</gene>
<dbReference type="FunFam" id="2.102.10.10:FF:000001">
    <property type="entry name" value="Cytochrome b-c1 complex subunit Rieske, mitochondrial"/>
    <property type="match status" value="1"/>
</dbReference>
<comment type="subcellular location">
    <subcellularLocation>
        <location evidence="2">Cell membrane</location>
        <topology evidence="2">Single-pass membrane protein</topology>
    </subcellularLocation>
</comment>
<evidence type="ECO:0000313" key="23">
    <source>
        <dbReference type="EMBL" id="CAI27022.1"/>
    </source>
</evidence>
<dbReference type="GO" id="GO:0051537">
    <property type="term" value="F:2 iron, 2 sulfur cluster binding"/>
    <property type="evidence" value="ECO:0007669"/>
    <property type="project" value="UniProtKB-KW"/>
</dbReference>
<evidence type="ECO:0000256" key="15">
    <source>
        <dbReference type="ARBA" id="ARBA00023004"/>
    </source>
</evidence>
<dbReference type="AlphaFoldDB" id="A0A0H3M8J0"/>
<dbReference type="InterPro" id="IPR036922">
    <property type="entry name" value="Rieske_2Fe-2S_sf"/>
</dbReference>
<dbReference type="SUPFAM" id="SSF50022">
    <property type="entry name" value="ISP domain"/>
    <property type="match status" value="1"/>
</dbReference>
<evidence type="ECO:0000256" key="18">
    <source>
        <dbReference type="ARBA" id="ARBA00023157"/>
    </source>
</evidence>
<evidence type="ECO:0000256" key="19">
    <source>
        <dbReference type="ARBA" id="ARBA00029351"/>
    </source>
</evidence>
<keyword evidence="15" id="KW-0408">Iron</keyword>
<reference evidence="23 24" key="1">
    <citation type="journal article" date="2006" name="J. Bacteriol.">
        <title>Comparative genomic analysis of three strains of Ehrlichia ruminantium reveals an active process of genome size plasticity.</title>
        <authorList>
            <person name="Frutos R."/>
            <person name="Viari A."/>
            <person name="Ferraz C."/>
            <person name="Morgat A."/>
            <person name="Eychenie S."/>
            <person name="Kandassami Y."/>
            <person name="Chantal I."/>
            <person name="Bensaid A."/>
            <person name="Coissac E."/>
            <person name="Vachiery N."/>
            <person name="Demaille J."/>
            <person name="Martinez D."/>
        </authorList>
    </citation>
    <scope>NUCLEOTIDE SEQUENCE [LARGE SCALE GENOMIC DNA]</scope>
    <source>
        <strain evidence="23 24">Welgevonden</strain>
    </source>
</reference>
<dbReference type="PRINTS" id="PR00162">
    <property type="entry name" value="RIESKE"/>
</dbReference>
<evidence type="ECO:0000256" key="12">
    <source>
        <dbReference type="ARBA" id="ARBA00022967"/>
    </source>
</evidence>
<name>A0A0H3M8J0_EHRRW</name>
<keyword evidence="12" id="KW-1278">Translocase</keyword>
<dbReference type="EMBL" id="CR925678">
    <property type="protein sequence ID" value="CAI27022.1"/>
    <property type="molecule type" value="Genomic_DNA"/>
</dbReference>
<keyword evidence="11" id="KW-0479">Metal-binding</keyword>
<dbReference type="Proteomes" id="UP000001021">
    <property type="component" value="Chromosome"/>
</dbReference>
<dbReference type="NCBIfam" id="TIGR01416">
    <property type="entry name" value="Rieske_proteo"/>
    <property type="match status" value="1"/>
</dbReference>
<evidence type="ECO:0000259" key="22">
    <source>
        <dbReference type="PROSITE" id="PS51296"/>
    </source>
</evidence>
<proteinExistence type="inferred from homology"/>
<dbReference type="KEGG" id="eru:Erum5040"/>
<evidence type="ECO:0000256" key="16">
    <source>
        <dbReference type="ARBA" id="ARBA00023014"/>
    </source>
</evidence>
<evidence type="ECO:0000256" key="21">
    <source>
        <dbReference type="RuleBase" id="RU004497"/>
    </source>
</evidence>
<evidence type="ECO:0000256" key="1">
    <source>
        <dbReference type="ARBA" id="ARBA00002444"/>
    </source>
</evidence>
<comment type="function">
    <text evidence="1">Component of the ubiquinol-cytochrome c reductase complex (complex III or cytochrome b-c1 complex), which is a respiratory chain that generates an electrochemical potential coupled to ATP synthesis.</text>
</comment>
<dbReference type="PROSITE" id="PS51318">
    <property type="entry name" value="TAT"/>
    <property type="match status" value="1"/>
</dbReference>
<dbReference type="PROSITE" id="PS51296">
    <property type="entry name" value="RIESKE"/>
    <property type="match status" value="1"/>
</dbReference>
<dbReference type="KEGG" id="erw:ERWE_CDS_05280"/>
<dbReference type="GO" id="GO:0046872">
    <property type="term" value="F:metal ion binding"/>
    <property type="evidence" value="ECO:0007669"/>
    <property type="project" value="UniProtKB-KW"/>
</dbReference>
<sequence>MSNDENKKSGFQKKVKRRDFLGLTTLSMAGIGLLSSVYPLIKFLSPSAEVIAKSTVEVNLSDIKEGKTKVVKWQGKPVFIRKRTMQEIEEARAANISDLRDPQSDQERTHSGREQWLIMVGICTHLGCVPVEVEDGKKGWYCPCHGSKYDTSGRIVSGPAPLNLPVPDYYFSGKDVIVIGAKGVDVA</sequence>
<evidence type="ECO:0000313" key="24">
    <source>
        <dbReference type="Proteomes" id="UP000001021"/>
    </source>
</evidence>
<evidence type="ECO:0000256" key="10">
    <source>
        <dbReference type="ARBA" id="ARBA00022714"/>
    </source>
</evidence>
<dbReference type="InterPro" id="IPR019470">
    <property type="entry name" value="Ubiq_cytC_Rdtase_Fe-S_su_TAT"/>
</dbReference>
<evidence type="ECO:0000256" key="13">
    <source>
        <dbReference type="ARBA" id="ARBA00022982"/>
    </source>
</evidence>
<evidence type="ECO:0000256" key="5">
    <source>
        <dbReference type="ARBA" id="ARBA00012951"/>
    </source>
</evidence>
<comment type="similarity">
    <text evidence="3">Belongs to the Rieske iron-sulfur protein family.</text>
</comment>
<keyword evidence="17 20" id="KW-0472">Membrane</keyword>
<evidence type="ECO:0000256" key="6">
    <source>
        <dbReference type="ARBA" id="ARBA00019816"/>
    </source>
</evidence>
<evidence type="ECO:0000256" key="4">
    <source>
        <dbReference type="ARBA" id="ARBA00011649"/>
    </source>
</evidence>
<dbReference type="PANTHER" id="PTHR10134">
    <property type="entry name" value="CYTOCHROME B-C1 COMPLEX SUBUNIT RIESKE, MITOCHONDRIAL"/>
    <property type="match status" value="1"/>
</dbReference>
<dbReference type="GO" id="GO:0005886">
    <property type="term" value="C:plasma membrane"/>
    <property type="evidence" value="ECO:0007669"/>
    <property type="project" value="UniProtKB-SubCell"/>
</dbReference>
<dbReference type="InterPro" id="IPR005805">
    <property type="entry name" value="Rieske_Fe-S_prot_C"/>
</dbReference>
<dbReference type="Gene3D" id="1.20.5.510">
    <property type="entry name" value="Single helix bin"/>
    <property type="match status" value="1"/>
</dbReference>
<comment type="subunit">
    <text evidence="4 21">The main subunits of complex b-c1 are: cytochrome b, cytochrome c1 and the Rieske protein.</text>
</comment>
<feature type="domain" description="Rieske" evidence="22">
    <location>
        <begin position="108"/>
        <end position="178"/>
    </location>
</feature>
<evidence type="ECO:0000256" key="3">
    <source>
        <dbReference type="ARBA" id="ARBA00010651"/>
    </source>
</evidence>
<dbReference type="InterPro" id="IPR006317">
    <property type="entry name" value="Ubiquinol_cyt_c_Rdtase_Fe-S-su"/>
</dbReference>
<keyword evidence="16" id="KW-0411">Iron-sulfur</keyword>
<dbReference type="eggNOG" id="COG0723">
    <property type="taxonomic scope" value="Bacteria"/>
</dbReference>
<comment type="cofactor">
    <cofactor evidence="20">
        <name>[2Fe-2S] cluster</name>
        <dbReference type="ChEBI" id="CHEBI:190135"/>
    </cofactor>
    <text evidence="20">Binds 1 [2Fe-2S] cluster per subunit.</text>
</comment>
<feature type="transmembrane region" description="Helical" evidence="20">
    <location>
        <begin position="20"/>
        <end position="41"/>
    </location>
</feature>
<keyword evidence="14 20" id="KW-1133">Transmembrane helix</keyword>
<evidence type="ECO:0000256" key="20">
    <source>
        <dbReference type="RuleBase" id="RU004494"/>
    </source>
</evidence>
<dbReference type="InterPro" id="IPR017941">
    <property type="entry name" value="Rieske_2Fe-2S"/>
</dbReference>
<dbReference type="Gene3D" id="2.102.10.10">
    <property type="entry name" value="Rieske [2Fe-2S] iron-sulphur domain"/>
    <property type="match status" value="1"/>
</dbReference>
<dbReference type="EC" id="7.1.1.8" evidence="5 20"/>
<accession>A0A0H3M8J0</accession>
<evidence type="ECO:0000256" key="2">
    <source>
        <dbReference type="ARBA" id="ARBA00004162"/>
    </source>
</evidence>
<evidence type="ECO:0000256" key="14">
    <source>
        <dbReference type="ARBA" id="ARBA00022989"/>
    </source>
</evidence>
<dbReference type="Pfam" id="PF10399">
    <property type="entry name" value="UCR_Fe-S_N"/>
    <property type="match status" value="1"/>
</dbReference>
<evidence type="ECO:0000256" key="17">
    <source>
        <dbReference type="ARBA" id="ARBA00023136"/>
    </source>
</evidence>
<evidence type="ECO:0000256" key="7">
    <source>
        <dbReference type="ARBA" id="ARBA00022448"/>
    </source>
</evidence>
<organism evidence="23 24">
    <name type="scientific">Ehrlichia ruminantium (strain Welgevonden)</name>
    <dbReference type="NCBI Taxonomy" id="254945"/>
    <lineage>
        <taxon>Bacteria</taxon>
        <taxon>Pseudomonadati</taxon>
        <taxon>Pseudomonadota</taxon>
        <taxon>Alphaproteobacteria</taxon>
        <taxon>Rickettsiales</taxon>
        <taxon>Anaplasmataceae</taxon>
        <taxon>Ehrlichia</taxon>
    </lineage>
</organism>
<dbReference type="InterPro" id="IPR006311">
    <property type="entry name" value="TAT_signal"/>
</dbReference>
<protein>
    <recommendedName>
        <fullName evidence="6 20">Ubiquinol-cytochrome c reductase iron-sulfur subunit</fullName>
        <ecNumber evidence="5 20">7.1.1.8</ecNumber>
    </recommendedName>
</protein>
<evidence type="ECO:0000256" key="11">
    <source>
        <dbReference type="ARBA" id="ARBA00022723"/>
    </source>
</evidence>
<dbReference type="HOGENOM" id="CLU_055690_0_2_5"/>
<comment type="catalytic activity">
    <reaction evidence="19 20">
        <text>a quinol + 2 Fe(III)-[cytochrome c](out) = a quinone + 2 Fe(II)-[cytochrome c](out) + 2 H(+)(out)</text>
        <dbReference type="Rhea" id="RHEA:11484"/>
        <dbReference type="Rhea" id="RHEA-COMP:10350"/>
        <dbReference type="Rhea" id="RHEA-COMP:14399"/>
        <dbReference type="ChEBI" id="CHEBI:15378"/>
        <dbReference type="ChEBI" id="CHEBI:24646"/>
        <dbReference type="ChEBI" id="CHEBI:29033"/>
        <dbReference type="ChEBI" id="CHEBI:29034"/>
        <dbReference type="ChEBI" id="CHEBI:132124"/>
        <dbReference type="EC" id="7.1.1.8"/>
    </reaction>
</comment>
<keyword evidence="9 20" id="KW-0812">Transmembrane</keyword>
<dbReference type="GO" id="GO:0008121">
    <property type="term" value="F:quinol-cytochrome-c reductase activity"/>
    <property type="evidence" value="ECO:0007669"/>
    <property type="project" value="UniProtKB-EC"/>
</dbReference>
<keyword evidence="8" id="KW-1003">Cell membrane</keyword>
<keyword evidence="10" id="KW-0001">2Fe-2S</keyword>
<evidence type="ECO:0000256" key="9">
    <source>
        <dbReference type="ARBA" id="ARBA00022692"/>
    </source>
</evidence>
<dbReference type="RefSeq" id="WP_011155184.1">
    <property type="nucleotide sequence ID" value="NC_005295.2"/>
</dbReference>
<keyword evidence="18" id="KW-1015">Disulfide bond</keyword>
<dbReference type="CDD" id="cd03470">
    <property type="entry name" value="Rieske_cytochrome_bc1"/>
    <property type="match status" value="1"/>
</dbReference>
<keyword evidence="13 20" id="KW-0249">Electron transport</keyword>
<dbReference type="InterPro" id="IPR014349">
    <property type="entry name" value="Rieske_Fe-S_prot"/>
</dbReference>
<dbReference type="GeneID" id="33058178"/>
<keyword evidence="24" id="KW-1185">Reference proteome</keyword>
<comment type="miscellaneous">
    <text evidence="20">The Rieske protein is a high potential 2Fe-2S protein.</text>
</comment>
<evidence type="ECO:0000256" key="8">
    <source>
        <dbReference type="ARBA" id="ARBA00022475"/>
    </source>
</evidence>
<keyword evidence="7 20" id="KW-0813">Transport</keyword>